<evidence type="ECO:0000313" key="1">
    <source>
        <dbReference type="EMBL" id="AGF56711.1"/>
    </source>
</evidence>
<dbReference type="KEGG" id="csr:Cspa_c29500"/>
<proteinExistence type="predicted"/>
<gene>
    <name evidence="1" type="ORF">Cspa_c29500</name>
</gene>
<dbReference type="AlphaFoldDB" id="M1MPQ9"/>
<name>M1MPQ9_9CLOT</name>
<reference evidence="1 2" key="1">
    <citation type="submission" date="2013-02" db="EMBL/GenBank/DDBJ databases">
        <title>Genome sequence of Clostridium saccharoperbutylacetonicum N1-4(HMT).</title>
        <authorList>
            <person name="Poehlein A."/>
            <person name="Daniel R."/>
        </authorList>
    </citation>
    <scope>NUCLEOTIDE SEQUENCE [LARGE SCALE GENOMIC DNA]</scope>
    <source>
        <strain evidence="2">N1-4(HMT)</strain>
    </source>
</reference>
<sequence length="257" mass="31017">MLFNDVFIGNCKYKWGKYMRVLCKRCGLNCHLDEYKERLDSIMVKKNYNLLNDEVISLSEFLDDLVYNCVYCEEDRPYLKGKVSNENLYYYGNNHLFINLYLYIMDEIRNKKIIYICTEQNVYERLIEILLINRVAIDNVKFKSLQEVTLENKDLKHVNLEKEVRDFFHHDDKKYNGISWIVDPLYIRNSTTQKNYFDLNNKIHEYIKNINLNILFIYDAYESMHRMKMAIPGEMEKYLKFLSDKSFSVERVSGRII</sequence>
<dbReference type="Proteomes" id="UP000011728">
    <property type="component" value="Chromosome"/>
</dbReference>
<organism evidence="1 2">
    <name type="scientific">Clostridium saccharoperbutylacetonicum N1-4(HMT)</name>
    <dbReference type="NCBI Taxonomy" id="931276"/>
    <lineage>
        <taxon>Bacteria</taxon>
        <taxon>Bacillati</taxon>
        <taxon>Bacillota</taxon>
        <taxon>Clostridia</taxon>
        <taxon>Eubacteriales</taxon>
        <taxon>Clostridiaceae</taxon>
        <taxon>Clostridium</taxon>
    </lineage>
</organism>
<protein>
    <submittedName>
        <fullName evidence="1">Uncharacterized protein</fullName>
    </submittedName>
</protein>
<accession>M1MPQ9</accession>
<dbReference type="EMBL" id="CP004121">
    <property type="protein sequence ID" value="AGF56711.1"/>
    <property type="molecule type" value="Genomic_DNA"/>
</dbReference>
<dbReference type="HOGENOM" id="CLU_1154834_0_0_9"/>
<dbReference type="PATRIC" id="fig|931276.5.peg.2966"/>
<keyword evidence="2" id="KW-1185">Reference proteome</keyword>
<dbReference type="eggNOG" id="ENOG5032TQM">
    <property type="taxonomic scope" value="Bacteria"/>
</dbReference>
<evidence type="ECO:0000313" key="2">
    <source>
        <dbReference type="Proteomes" id="UP000011728"/>
    </source>
</evidence>